<organism evidence="1 2">
    <name type="scientific">Apiospora saccharicola</name>
    <dbReference type="NCBI Taxonomy" id="335842"/>
    <lineage>
        <taxon>Eukaryota</taxon>
        <taxon>Fungi</taxon>
        <taxon>Dikarya</taxon>
        <taxon>Ascomycota</taxon>
        <taxon>Pezizomycotina</taxon>
        <taxon>Sordariomycetes</taxon>
        <taxon>Xylariomycetidae</taxon>
        <taxon>Amphisphaeriales</taxon>
        <taxon>Apiosporaceae</taxon>
        <taxon>Apiospora</taxon>
    </lineage>
</organism>
<comment type="caution">
    <text evidence="1">The sequence shown here is derived from an EMBL/GenBank/DDBJ whole genome shotgun (WGS) entry which is preliminary data.</text>
</comment>
<accession>A0ABR1VL26</accession>
<evidence type="ECO:0000313" key="2">
    <source>
        <dbReference type="Proteomes" id="UP001446871"/>
    </source>
</evidence>
<protein>
    <submittedName>
        <fullName evidence="1">Uncharacterized protein</fullName>
    </submittedName>
</protein>
<name>A0ABR1VL26_9PEZI</name>
<proteinExistence type="predicted"/>
<sequence>MSKDNDDEDARRYCNCTDPGLCRAELSRELDTVKRSCSAGLRGQGSWDLIVGAQGGLDTYPTASTCISRWAGDASDGRGRSAGDAETQKRLCIGLMEKLDIIVRAGRFCKSVSGVFSM</sequence>
<gene>
    <name evidence="1" type="ORF">PG996_005287</name>
</gene>
<evidence type="ECO:0000313" key="1">
    <source>
        <dbReference type="EMBL" id="KAK8071939.1"/>
    </source>
</evidence>
<keyword evidence="2" id="KW-1185">Reference proteome</keyword>
<dbReference type="EMBL" id="JAQQWM010000003">
    <property type="protein sequence ID" value="KAK8071939.1"/>
    <property type="molecule type" value="Genomic_DNA"/>
</dbReference>
<reference evidence="1 2" key="1">
    <citation type="submission" date="2023-01" db="EMBL/GenBank/DDBJ databases">
        <title>Analysis of 21 Apiospora genomes using comparative genomics revels a genus with tremendous synthesis potential of carbohydrate active enzymes and secondary metabolites.</title>
        <authorList>
            <person name="Sorensen T."/>
        </authorList>
    </citation>
    <scope>NUCLEOTIDE SEQUENCE [LARGE SCALE GENOMIC DNA]</scope>
    <source>
        <strain evidence="1 2">CBS 83171</strain>
    </source>
</reference>
<dbReference type="Proteomes" id="UP001446871">
    <property type="component" value="Unassembled WGS sequence"/>
</dbReference>